<dbReference type="NCBIfam" id="TIGR00005">
    <property type="entry name" value="rluA_subfam"/>
    <property type="match status" value="1"/>
</dbReference>
<dbReference type="InterPro" id="IPR006145">
    <property type="entry name" value="PsdUridine_synth_RsuA/RluA"/>
</dbReference>
<dbReference type="PANTHER" id="PTHR21600">
    <property type="entry name" value="MITOCHONDRIAL RNA PSEUDOURIDINE SYNTHASE"/>
    <property type="match status" value="1"/>
</dbReference>
<dbReference type="PANTHER" id="PTHR21600:SF44">
    <property type="entry name" value="RIBOSOMAL LARGE SUBUNIT PSEUDOURIDINE SYNTHASE D"/>
    <property type="match status" value="1"/>
</dbReference>
<dbReference type="GO" id="GO:0009982">
    <property type="term" value="F:pseudouridine synthase activity"/>
    <property type="evidence" value="ECO:0007669"/>
    <property type="project" value="InterPro"/>
</dbReference>
<feature type="domain" description="Pseudouridine synthase RsuA/RluA-like" evidence="5">
    <location>
        <begin position="9"/>
        <end position="174"/>
    </location>
</feature>
<sequence length="237" mass="26969">MNIIYEDKNILVVNKSAGISVHPDENHKTGTLIQEILKTHPEIKNVGDPAVSGASDQMRPGIVHRLDKDTSGVLIIAKTQPAFEYLKNKFQERKVKKTYLALVVGNIKNKEGVIDLPIGRSKKSPLRRLASPKARGKLREAVTEYKVLEKFRDYTFLETYPQTGRTHQIRVHFKAIGHPIVCDKLYTKNLKCPFGLSRHFLHANAIELTLPDASRSRFEADLPDDLEKVLERLRKEK</sequence>
<evidence type="ECO:0000256" key="2">
    <source>
        <dbReference type="ARBA" id="ARBA00023235"/>
    </source>
</evidence>
<evidence type="ECO:0000259" key="5">
    <source>
        <dbReference type="Pfam" id="PF00849"/>
    </source>
</evidence>
<comment type="function">
    <text evidence="4">Responsible for synthesis of pseudouridine from uracil.</text>
</comment>
<dbReference type="Pfam" id="PF00849">
    <property type="entry name" value="PseudoU_synth_2"/>
    <property type="match status" value="1"/>
</dbReference>
<dbReference type="GO" id="GO:0003723">
    <property type="term" value="F:RNA binding"/>
    <property type="evidence" value="ECO:0007669"/>
    <property type="project" value="InterPro"/>
</dbReference>
<evidence type="ECO:0000256" key="4">
    <source>
        <dbReference type="RuleBase" id="RU362028"/>
    </source>
</evidence>
<dbReference type="Gene3D" id="3.30.2350.10">
    <property type="entry name" value="Pseudouridine synthase"/>
    <property type="match status" value="1"/>
</dbReference>
<evidence type="ECO:0000256" key="1">
    <source>
        <dbReference type="ARBA" id="ARBA00010876"/>
    </source>
</evidence>
<evidence type="ECO:0000313" key="7">
    <source>
        <dbReference type="Proteomes" id="UP000228561"/>
    </source>
</evidence>
<gene>
    <name evidence="6" type="ORF">COS58_01805</name>
</gene>
<accession>A0A2M7B8W1</accession>
<dbReference type="SUPFAM" id="SSF55120">
    <property type="entry name" value="Pseudouridine synthase"/>
    <property type="match status" value="1"/>
</dbReference>
<dbReference type="InterPro" id="IPR006225">
    <property type="entry name" value="PsdUridine_synth_RluC/D"/>
</dbReference>
<comment type="caution">
    <text evidence="6">The sequence shown here is derived from an EMBL/GenBank/DDBJ whole genome shotgun (WGS) entry which is preliminary data.</text>
</comment>
<dbReference type="PROSITE" id="PS01129">
    <property type="entry name" value="PSI_RLU"/>
    <property type="match status" value="1"/>
</dbReference>
<comment type="similarity">
    <text evidence="1 4">Belongs to the pseudouridine synthase RluA family.</text>
</comment>
<dbReference type="AlphaFoldDB" id="A0A2M7B8W1"/>
<comment type="catalytic activity">
    <reaction evidence="4">
        <text>a uridine in RNA = a pseudouridine in RNA</text>
        <dbReference type="Rhea" id="RHEA:48348"/>
        <dbReference type="Rhea" id="RHEA-COMP:12068"/>
        <dbReference type="Rhea" id="RHEA-COMP:12069"/>
        <dbReference type="ChEBI" id="CHEBI:65314"/>
        <dbReference type="ChEBI" id="CHEBI:65315"/>
    </reaction>
</comment>
<organism evidence="6 7">
    <name type="scientific">Candidatus Tagabacteria bacterium CG03_land_8_20_14_0_80_41_22</name>
    <dbReference type="NCBI Taxonomy" id="1975020"/>
    <lineage>
        <taxon>Bacteria</taxon>
        <taxon>Candidatus Tagaibacteriota</taxon>
    </lineage>
</organism>
<dbReference type="EMBL" id="PEVG01000019">
    <property type="protein sequence ID" value="PIU99546.1"/>
    <property type="molecule type" value="Genomic_DNA"/>
</dbReference>
<feature type="active site" evidence="3">
    <location>
        <position position="67"/>
    </location>
</feature>
<evidence type="ECO:0000313" key="6">
    <source>
        <dbReference type="EMBL" id="PIU99546.1"/>
    </source>
</evidence>
<dbReference type="Proteomes" id="UP000228561">
    <property type="component" value="Unassembled WGS sequence"/>
</dbReference>
<dbReference type="CDD" id="cd02869">
    <property type="entry name" value="PseudoU_synth_RluA_like"/>
    <property type="match status" value="1"/>
</dbReference>
<name>A0A2M7B8W1_9BACT</name>
<dbReference type="InterPro" id="IPR050188">
    <property type="entry name" value="RluA_PseudoU_synthase"/>
</dbReference>
<dbReference type="GO" id="GO:0000455">
    <property type="term" value="P:enzyme-directed rRNA pseudouridine synthesis"/>
    <property type="evidence" value="ECO:0007669"/>
    <property type="project" value="TreeGrafter"/>
</dbReference>
<dbReference type="InterPro" id="IPR006224">
    <property type="entry name" value="PsdUridine_synth_RluA-like_CS"/>
</dbReference>
<dbReference type="InterPro" id="IPR020103">
    <property type="entry name" value="PsdUridine_synth_cat_dom_sf"/>
</dbReference>
<protein>
    <recommendedName>
        <fullName evidence="4">Pseudouridine synthase</fullName>
        <ecNumber evidence="4">5.4.99.-</ecNumber>
    </recommendedName>
</protein>
<proteinExistence type="inferred from homology"/>
<evidence type="ECO:0000256" key="3">
    <source>
        <dbReference type="PIRSR" id="PIRSR606225-1"/>
    </source>
</evidence>
<reference evidence="7" key="1">
    <citation type="submission" date="2017-09" db="EMBL/GenBank/DDBJ databases">
        <title>Depth-based differentiation of microbial function through sediment-hosted aquifers and enrichment of novel symbionts in the deep terrestrial subsurface.</title>
        <authorList>
            <person name="Probst A.J."/>
            <person name="Ladd B."/>
            <person name="Jarett J.K."/>
            <person name="Geller-Mcgrath D.E."/>
            <person name="Sieber C.M.K."/>
            <person name="Emerson J.B."/>
            <person name="Anantharaman K."/>
            <person name="Thomas B.C."/>
            <person name="Malmstrom R."/>
            <person name="Stieglmeier M."/>
            <person name="Klingl A."/>
            <person name="Woyke T."/>
            <person name="Ryan C.M."/>
            <person name="Banfield J.F."/>
        </authorList>
    </citation>
    <scope>NUCLEOTIDE SEQUENCE [LARGE SCALE GENOMIC DNA]</scope>
</reference>
<keyword evidence="2 4" id="KW-0413">Isomerase</keyword>
<dbReference type="EC" id="5.4.99.-" evidence="4"/>
<dbReference type="GO" id="GO:0140098">
    <property type="term" value="F:catalytic activity, acting on RNA"/>
    <property type="evidence" value="ECO:0007669"/>
    <property type="project" value="UniProtKB-ARBA"/>
</dbReference>